<keyword evidence="4" id="KW-0697">Rotamase</keyword>
<dbReference type="GO" id="GO:0015031">
    <property type="term" value="P:protein transport"/>
    <property type="evidence" value="ECO:0007669"/>
    <property type="project" value="InterPro"/>
</dbReference>
<dbReference type="GO" id="GO:0003755">
    <property type="term" value="F:peptidyl-prolyl cis-trans isomerase activity"/>
    <property type="evidence" value="ECO:0007669"/>
    <property type="project" value="UniProtKB-KW"/>
</dbReference>
<dbReference type="OrthoDB" id="1918792at2759"/>
<sequence length="316" mass="33761">MALATLRGAIVHCDPSKVHGSNLVDGGDGTTEAAWSSRCCFRRRKIGGHTHALCLDYPIAVDLSAGRGVKQASSSFSSFSCLETESLSTTGRTSWAGRRLTCPALVTRTTARCPRVVCAAAAAAAAKSSSRSRDRDQAKKAEPKLEVKNAQVVAHPAEDGIVHVRVDVSAEDTQQVFDRLLVEMGKSAPPVPGFRRSKGGKTASVPKTVLINMLGVNRVKGFVVERIVNATLGEYVEKEGLKVKKDAARTRQSSEELLELFQAGQPFGFDADLELLPAEAAAESDGGDEDVTPANEEEDREVQKGETDVLQKADSL</sequence>
<comment type="similarity">
    <text evidence="2">Belongs to the FKBP-type PPIase family. Tig subfamily.</text>
</comment>
<evidence type="ECO:0000259" key="9">
    <source>
        <dbReference type="Pfam" id="PF05697"/>
    </source>
</evidence>
<organism evidence="10 11">
    <name type="scientific">Chara braunii</name>
    <name type="common">Braun's stonewort</name>
    <dbReference type="NCBI Taxonomy" id="69332"/>
    <lineage>
        <taxon>Eukaryota</taxon>
        <taxon>Viridiplantae</taxon>
        <taxon>Streptophyta</taxon>
        <taxon>Charophyceae</taxon>
        <taxon>Charales</taxon>
        <taxon>Characeae</taxon>
        <taxon>Chara</taxon>
    </lineage>
</organism>
<evidence type="ECO:0000256" key="7">
    <source>
        <dbReference type="ARBA" id="ARBA00024849"/>
    </source>
</evidence>
<feature type="region of interest" description="Disordered" evidence="8">
    <location>
        <begin position="278"/>
        <end position="316"/>
    </location>
</feature>
<dbReference type="PANTHER" id="PTHR30560:SF4">
    <property type="entry name" value="OS01G0894700 PROTEIN"/>
    <property type="match status" value="1"/>
</dbReference>
<name>A0A388LF68_CHABU</name>
<dbReference type="GO" id="GO:0043022">
    <property type="term" value="F:ribosome binding"/>
    <property type="evidence" value="ECO:0007669"/>
    <property type="project" value="TreeGrafter"/>
</dbReference>
<dbReference type="InterPro" id="IPR036611">
    <property type="entry name" value="Trigger_fac_ribosome-bd_sf"/>
</dbReference>
<dbReference type="Gene3D" id="3.30.70.1050">
    <property type="entry name" value="Trigger factor ribosome-binding domain"/>
    <property type="match status" value="1"/>
</dbReference>
<evidence type="ECO:0000256" key="5">
    <source>
        <dbReference type="ARBA" id="ARBA00023186"/>
    </source>
</evidence>
<feature type="compositionally biased region" description="Basic and acidic residues" evidence="8">
    <location>
        <begin position="301"/>
        <end position="316"/>
    </location>
</feature>
<dbReference type="EC" id="5.2.1.8" evidence="3"/>
<gene>
    <name evidence="10" type="ORF">CBR_g31497</name>
</gene>
<evidence type="ECO:0000256" key="6">
    <source>
        <dbReference type="ARBA" id="ARBA00023235"/>
    </source>
</evidence>
<evidence type="ECO:0000256" key="2">
    <source>
        <dbReference type="ARBA" id="ARBA00005464"/>
    </source>
</evidence>
<dbReference type="GO" id="GO:0044183">
    <property type="term" value="F:protein folding chaperone"/>
    <property type="evidence" value="ECO:0007669"/>
    <property type="project" value="TreeGrafter"/>
</dbReference>
<keyword evidence="5" id="KW-0143">Chaperone</keyword>
<dbReference type="GO" id="GO:0043335">
    <property type="term" value="P:protein unfolding"/>
    <property type="evidence" value="ECO:0007669"/>
    <property type="project" value="TreeGrafter"/>
</dbReference>
<dbReference type="SUPFAM" id="SSF102735">
    <property type="entry name" value="Trigger factor ribosome-binding domain"/>
    <property type="match status" value="1"/>
</dbReference>
<evidence type="ECO:0000256" key="3">
    <source>
        <dbReference type="ARBA" id="ARBA00013194"/>
    </source>
</evidence>
<evidence type="ECO:0000256" key="8">
    <source>
        <dbReference type="SAM" id="MobiDB-lite"/>
    </source>
</evidence>
<dbReference type="Pfam" id="PF05697">
    <property type="entry name" value="Trigger_N"/>
    <property type="match status" value="1"/>
</dbReference>
<dbReference type="Gramene" id="GBG80941">
    <property type="protein sequence ID" value="GBG80941"/>
    <property type="gene ID" value="CBR_g31497"/>
</dbReference>
<feature type="domain" description="Trigger factor ribosome-binding bacterial" evidence="9">
    <location>
        <begin position="161"/>
        <end position="286"/>
    </location>
</feature>
<dbReference type="InterPro" id="IPR005215">
    <property type="entry name" value="Trig_fac"/>
</dbReference>
<reference evidence="10 11" key="1">
    <citation type="journal article" date="2018" name="Cell">
        <title>The Chara Genome: Secondary Complexity and Implications for Plant Terrestrialization.</title>
        <authorList>
            <person name="Nishiyama T."/>
            <person name="Sakayama H."/>
            <person name="Vries J.D."/>
            <person name="Buschmann H."/>
            <person name="Saint-Marcoux D."/>
            <person name="Ullrich K.K."/>
            <person name="Haas F.B."/>
            <person name="Vanderstraeten L."/>
            <person name="Becker D."/>
            <person name="Lang D."/>
            <person name="Vosolsobe S."/>
            <person name="Rombauts S."/>
            <person name="Wilhelmsson P.K.I."/>
            <person name="Janitza P."/>
            <person name="Kern R."/>
            <person name="Heyl A."/>
            <person name="Rumpler F."/>
            <person name="Villalobos L.I.A.C."/>
            <person name="Clay J.M."/>
            <person name="Skokan R."/>
            <person name="Toyoda A."/>
            <person name="Suzuki Y."/>
            <person name="Kagoshima H."/>
            <person name="Schijlen E."/>
            <person name="Tajeshwar N."/>
            <person name="Catarino B."/>
            <person name="Hetherington A.J."/>
            <person name="Saltykova A."/>
            <person name="Bonnot C."/>
            <person name="Breuninger H."/>
            <person name="Symeonidi A."/>
            <person name="Radhakrishnan G.V."/>
            <person name="Van Nieuwerburgh F."/>
            <person name="Deforce D."/>
            <person name="Chang C."/>
            <person name="Karol K.G."/>
            <person name="Hedrich R."/>
            <person name="Ulvskov P."/>
            <person name="Glockner G."/>
            <person name="Delwiche C.F."/>
            <person name="Petrasek J."/>
            <person name="Van de Peer Y."/>
            <person name="Friml J."/>
            <person name="Beilby M."/>
            <person name="Dolan L."/>
            <person name="Kohara Y."/>
            <person name="Sugano S."/>
            <person name="Fujiyama A."/>
            <person name="Delaux P.-M."/>
            <person name="Quint M."/>
            <person name="TheiBen G."/>
            <person name="Hagemann M."/>
            <person name="Harholt J."/>
            <person name="Dunand C."/>
            <person name="Zachgo S."/>
            <person name="Langdale J."/>
            <person name="Maumus F."/>
            <person name="Straeten D.V.D."/>
            <person name="Gould S.B."/>
            <person name="Rensing S.A."/>
        </authorList>
    </citation>
    <scope>NUCLEOTIDE SEQUENCE [LARGE SCALE GENOMIC DNA]</scope>
    <source>
        <strain evidence="10 11">S276</strain>
    </source>
</reference>
<protein>
    <recommendedName>
        <fullName evidence="3">peptidylprolyl isomerase</fullName>
        <ecNumber evidence="3">5.2.1.8</ecNumber>
    </recommendedName>
</protein>
<keyword evidence="6" id="KW-0413">Isomerase</keyword>
<evidence type="ECO:0000313" key="11">
    <source>
        <dbReference type="Proteomes" id="UP000265515"/>
    </source>
</evidence>
<evidence type="ECO:0000313" key="10">
    <source>
        <dbReference type="EMBL" id="GBG80941.1"/>
    </source>
</evidence>
<dbReference type="Proteomes" id="UP000265515">
    <property type="component" value="Unassembled WGS sequence"/>
</dbReference>
<dbReference type="FunFam" id="3.30.70.1050:FF:000004">
    <property type="entry name" value="Trigger factor"/>
    <property type="match status" value="1"/>
</dbReference>
<comment type="caution">
    <text evidence="10">The sequence shown here is derived from an EMBL/GenBank/DDBJ whole genome shotgun (WGS) entry which is preliminary data.</text>
</comment>
<comment type="catalytic activity">
    <reaction evidence="1">
        <text>[protein]-peptidylproline (omega=180) = [protein]-peptidylproline (omega=0)</text>
        <dbReference type="Rhea" id="RHEA:16237"/>
        <dbReference type="Rhea" id="RHEA-COMP:10747"/>
        <dbReference type="Rhea" id="RHEA-COMP:10748"/>
        <dbReference type="ChEBI" id="CHEBI:83833"/>
        <dbReference type="ChEBI" id="CHEBI:83834"/>
        <dbReference type="EC" id="5.2.1.8"/>
    </reaction>
</comment>
<comment type="function">
    <text evidence="7">Involved in protein export. Acts as a chaperone by maintaining the newly synthesized protein in an open conformation. Functions as a peptidyl-prolyl cis-trans isomerase.</text>
</comment>
<dbReference type="PANTHER" id="PTHR30560">
    <property type="entry name" value="TRIGGER FACTOR CHAPERONE AND PEPTIDYL-PROLYL CIS/TRANS ISOMERASE"/>
    <property type="match status" value="1"/>
</dbReference>
<evidence type="ECO:0000256" key="4">
    <source>
        <dbReference type="ARBA" id="ARBA00023110"/>
    </source>
</evidence>
<evidence type="ECO:0000256" key="1">
    <source>
        <dbReference type="ARBA" id="ARBA00000971"/>
    </source>
</evidence>
<feature type="compositionally biased region" description="Acidic residues" evidence="8">
    <location>
        <begin position="285"/>
        <end position="300"/>
    </location>
</feature>
<dbReference type="EMBL" id="BFEA01000361">
    <property type="protein sequence ID" value="GBG80941.1"/>
    <property type="molecule type" value="Genomic_DNA"/>
</dbReference>
<proteinExistence type="inferred from homology"/>
<accession>A0A388LF68</accession>
<keyword evidence="11" id="KW-1185">Reference proteome</keyword>
<dbReference type="AlphaFoldDB" id="A0A388LF68"/>
<dbReference type="GO" id="GO:0051083">
    <property type="term" value="P:'de novo' cotranslational protein folding"/>
    <property type="evidence" value="ECO:0007669"/>
    <property type="project" value="TreeGrafter"/>
</dbReference>
<dbReference type="InterPro" id="IPR008881">
    <property type="entry name" value="Trigger_fac_ribosome-bd_bac"/>
</dbReference>